<dbReference type="STRING" id="1382522.W6MS86"/>
<evidence type="ECO:0000313" key="4">
    <source>
        <dbReference type="EMBL" id="CDK24680.1"/>
    </source>
</evidence>
<dbReference type="PRINTS" id="PR01415">
    <property type="entry name" value="ANKYRIN"/>
</dbReference>
<evidence type="ECO:0000256" key="1">
    <source>
        <dbReference type="ARBA" id="ARBA00022737"/>
    </source>
</evidence>
<dbReference type="GO" id="GO:0005634">
    <property type="term" value="C:nucleus"/>
    <property type="evidence" value="ECO:0007669"/>
    <property type="project" value="EnsemblFungi"/>
</dbReference>
<feature type="repeat" description="ANK" evidence="3">
    <location>
        <begin position="194"/>
        <end position="226"/>
    </location>
</feature>
<feature type="repeat" description="ANK" evidence="3">
    <location>
        <begin position="91"/>
        <end position="123"/>
    </location>
</feature>
<name>W6MS86_9ASCO</name>
<proteinExistence type="predicted"/>
<dbReference type="PROSITE" id="PS50297">
    <property type="entry name" value="ANK_REP_REGION"/>
    <property type="match status" value="3"/>
</dbReference>
<dbReference type="PANTHER" id="PTHR24161">
    <property type="entry name" value="ANK_REP_REGION DOMAIN-CONTAINING PROTEIN-RELATED"/>
    <property type="match status" value="1"/>
</dbReference>
<protein>
    <recommendedName>
        <fullName evidence="6">Proteasome regulatory particle subunit</fullName>
    </recommendedName>
</protein>
<feature type="repeat" description="ANK" evidence="3">
    <location>
        <begin position="126"/>
        <end position="159"/>
    </location>
</feature>
<dbReference type="PROSITE" id="PS50088">
    <property type="entry name" value="ANK_REPEAT"/>
    <property type="match status" value="4"/>
</dbReference>
<evidence type="ECO:0008006" key="6">
    <source>
        <dbReference type="Google" id="ProtNLM"/>
    </source>
</evidence>
<accession>W6MS86</accession>
<dbReference type="GO" id="GO:0070682">
    <property type="term" value="P:proteasome regulatory particle assembly"/>
    <property type="evidence" value="ECO:0007669"/>
    <property type="project" value="EnsemblFungi"/>
</dbReference>
<dbReference type="EMBL" id="HG793125">
    <property type="protein sequence ID" value="CDK24680.1"/>
    <property type="molecule type" value="Genomic_DNA"/>
</dbReference>
<dbReference type="Pfam" id="PF13637">
    <property type="entry name" value="Ank_4"/>
    <property type="match status" value="2"/>
</dbReference>
<organism evidence="4 5">
    <name type="scientific">Kuraishia capsulata CBS 1993</name>
    <dbReference type="NCBI Taxonomy" id="1382522"/>
    <lineage>
        <taxon>Eukaryota</taxon>
        <taxon>Fungi</taxon>
        <taxon>Dikarya</taxon>
        <taxon>Ascomycota</taxon>
        <taxon>Saccharomycotina</taxon>
        <taxon>Pichiomycetes</taxon>
        <taxon>Pichiales</taxon>
        <taxon>Pichiaceae</taxon>
        <taxon>Kuraishia</taxon>
    </lineage>
</organism>
<dbReference type="GeneID" id="34518085"/>
<keyword evidence="2 3" id="KW-0040">ANK repeat</keyword>
<sequence length="250" mass="27118">MTEESISVACQEGKLLTVKSLLSRDPRLSIKPDSDERYPLHWAVSYQRVEIVKMLLDPFVVSSKEISGGESATDLRPKKFDIDIDDMVDGGGWTPLHVAASVGNIEVLELLLAHTPKPDVNQQTSGGQTPLHFAVSKNLPQIAEVLVCKAGASTRLKDKLGQYPIHRAASIGSLRLLKLLVEHGKSPVGAKDSYGWTPMHHAMAEGHGDFAVELVKLGADPHAVDSEGKTPVQVAVDAKVAQFFRENCDV</sequence>
<dbReference type="OrthoDB" id="539213at2759"/>
<keyword evidence="1" id="KW-0677">Repeat</keyword>
<dbReference type="InterPro" id="IPR002110">
    <property type="entry name" value="Ankyrin_rpt"/>
</dbReference>
<dbReference type="PANTHER" id="PTHR24161:SF124">
    <property type="entry name" value="TRANSIENT RECEPTOR POTENTIAL CHANNEL PYREXIA"/>
    <property type="match status" value="1"/>
</dbReference>
<evidence type="ECO:0000313" key="5">
    <source>
        <dbReference type="Proteomes" id="UP000019384"/>
    </source>
</evidence>
<reference evidence="4" key="1">
    <citation type="submission" date="2013-12" db="EMBL/GenBank/DDBJ databases">
        <authorList>
            <person name="Genoscope - CEA"/>
        </authorList>
    </citation>
    <scope>NUCLEOTIDE SEQUENCE</scope>
    <source>
        <strain evidence="4">CBS 1993</strain>
    </source>
</reference>
<dbReference type="Proteomes" id="UP000019384">
    <property type="component" value="Unassembled WGS sequence"/>
</dbReference>
<dbReference type="SUPFAM" id="SSF48403">
    <property type="entry name" value="Ankyrin repeat"/>
    <property type="match status" value="1"/>
</dbReference>
<evidence type="ECO:0000256" key="3">
    <source>
        <dbReference type="PROSITE-ProRule" id="PRU00023"/>
    </source>
</evidence>
<evidence type="ECO:0000256" key="2">
    <source>
        <dbReference type="ARBA" id="ARBA00023043"/>
    </source>
</evidence>
<dbReference type="InterPro" id="IPR036770">
    <property type="entry name" value="Ankyrin_rpt-contain_sf"/>
</dbReference>
<reference evidence="4" key="2">
    <citation type="submission" date="2014-02" db="EMBL/GenBank/DDBJ databases">
        <title>Complete DNA sequence of /Kuraishia capsulata/ illustrates novel genomic features among budding yeasts (/Saccharomycotina/).</title>
        <authorList>
            <person name="Morales L."/>
            <person name="Noel B."/>
            <person name="Porcel B."/>
            <person name="Marcet-Houben M."/>
            <person name="Hullo M-F."/>
            <person name="Sacerdot C."/>
            <person name="Tekaia F."/>
            <person name="Leh-Louis V."/>
            <person name="Despons L."/>
            <person name="Khanna V."/>
            <person name="Aury J-M."/>
            <person name="Barbe V."/>
            <person name="Couloux A."/>
            <person name="Labadie K."/>
            <person name="Pelletier E."/>
            <person name="Souciet J-L."/>
            <person name="Boekhout T."/>
            <person name="Gabaldon T."/>
            <person name="Wincker P."/>
            <person name="Dujon B."/>
        </authorList>
    </citation>
    <scope>NUCLEOTIDE SEQUENCE</scope>
    <source>
        <strain evidence="4">CBS 1993</strain>
    </source>
</reference>
<dbReference type="RefSeq" id="XP_022456697.1">
    <property type="nucleotide sequence ID" value="XM_022605205.1"/>
</dbReference>
<feature type="repeat" description="ANK" evidence="3">
    <location>
        <begin position="160"/>
        <end position="184"/>
    </location>
</feature>
<keyword evidence="5" id="KW-1185">Reference proteome</keyword>
<dbReference type="SMART" id="SM00248">
    <property type="entry name" value="ANK"/>
    <property type="match status" value="5"/>
</dbReference>
<dbReference type="GO" id="GO:0019706">
    <property type="term" value="F:protein-cysteine S-palmitoyltransferase activity"/>
    <property type="evidence" value="ECO:0007669"/>
    <property type="project" value="UniProtKB-EC"/>
</dbReference>
<dbReference type="GO" id="GO:0005829">
    <property type="term" value="C:cytosol"/>
    <property type="evidence" value="ECO:0007669"/>
    <property type="project" value="EnsemblFungi"/>
</dbReference>
<dbReference type="GO" id="GO:1904855">
    <property type="term" value="F:proteasome regulatory particle binding"/>
    <property type="evidence" value="ECO:0007669"/>
    <property type="project" value="EnsemblFungi"/>
</dbReference>
<dbReference type="Gene3D" id="1.25.40.20">
    <property type="entry name" value="Ankyrin repeat-containing domain"/>
    <property type="match status" value="1"/>
</dbReference>
<dbReference type="Pfam" id="PF12796">
    <property type="entry name" value="Ank_2"/>
    <property type="match status" value="1"/>
</dbReference>
<dbReference type="GO" id="GO:0044183">
    <property type="term" value="F:protein folding chaperone"/>
    <property type="evidence" value="ECO:0007669"/>
    <property type="project" value="EnsemblFungi"/>
</dbReference>
<gene>
    <name evidence="4" type="ORF">KUCA_T00000646001</name>
</gene>
<dbReference type="AlphaFoldDB" id="W6MS86"/>
<dbReference type="HOGENOM" id="CLU_000134_18_2_1"/>